<dbReference type="WBParaSite" id="mrna-Wban_07384">
    <property type="protein sequence ID" value="mrna-Wban_07384"/>
    <property type="gene ID" value="Wban_07384"/>
</dbReference>
<organism evidence="2 3">
    <name type="scientific">Wuchereria bancrofti</name>
    <dbReference type="NCBI Taxonomy" id="6293"/>
    <lineage>
        <taxon>Eukaryota</taxon>
        <taxon>Metazoa</taxon>
        <taxon>Ecdysozoa</taxon>
        <taxon>Nematoda</taxon>
        <taxon>Chromadorea</taxon>
        <taxon>Rhabditida</taxon>
        <taxon>Spirurina</taxon>
        <taxon>Spiruromorpha</taxon>
        <taxon>Filarioidea</taxon>
        <taxon>Onchocercidae</taxon>
        <taxon>Wuchereria</taxon>
    </lineage>
</organism>
<keyword evidence="1" id="KW-1133">Transmembrane helix</keyword>
<evidence type="ECO:0000313" key="2">
    <source>
        <dbReference type="Proteomes" id="UP000093561"/>
    </source>
</evidence>
<sequence>MLLTIPYNKSSENSTTATYFFTVLHSSLMSNTFVVFSAWQLKETHKKTNNPLSTSNFLGLRLFNSAEISIKTMPLFDSKIGNFSNEILSKGILPNQALGLTITDNGAGKAFIKRIVPGTITSKAKPALQSDINDFNFPTELYFDLWGSVDDYRNGRLGKIEMPIGKTATDEELLSEQKL</sequence>
<dbReference type="InterPro" id="IPR017379">
    <property type="entry name" value="GIPC1/2/3"/>
</dbReference>
<protein>
    <submittedName>
        <fullName evidence="3">Uncharacterized protein</fullName>
    </submittedName>
</protein>
<dbReference type="Proteomes" id="UP000093561">
    <property type="component" value="Unassembled WGS sequence"/>
</dbReference>
<proteinExistence type="predicted"/>
<accession>A0AAF5PZ04</accession>
<evidence type="ECO:0000256" key="1">
    <source>
        <dbReference type="SAM" id="Phobius"/>
    </source>
</evidence>
<dbReference type="PANTHER" id="PTHR12259">
    <property type="entry name" value="RGS-GAIP INTERACTING PROTEIN GIPC"/>
    <property type="match status" value="1"/>
</dbReference>
<feature type="transmembrane region" description="Helical" evidence="1">
    <location>
        <begin position="20"/>
        <end position="39"/>
    </location>
</feature>
<reference evidence="2" key="1">
    <citation type="submission" date="2015-03" db="EMBL/GenBank/DDBJ databases">
        <title>Wuchereria bancrofti Genome Sequencing Papua New Guinea Strain.</title>
        <authorList>
            <person name="Small S.T."/>
            <person name="Serre D."/>
            <person name="Zimmerman P.A."/>
        </authorList>
    </citation>
    <scope>NUCLEOTIDE SEQUENCE [LARGE SCALE GENOMIC DNA]</scope>
    <source>
        <strain evidence="2">pt0022</strain>
    </source>
</reference>
<dbReference type="AlphaFoldDB" id="A0AAF5PZ04"/>
<reference evidence="2" key="2">
    <citation type="journal article" date="2016" name="Mol. Ecol.">
        <title>Population genomics of the filarial nematode parasite Wuchereria bancrofti from mosquitoes.</title>
        <authorList>
            <person name="Small S.T."/>
            <person name="Reimer L.J."/>
            <person name="Tisch D.J."/>
            <person name="King C.L."/>
            <person name="Christensen B.M."/>
            <person name="Siba P.M."/>
            <person name="Kazura J.W."/>
            <person name="Serre D."/>
            <person name="Zimmerman P.A."/>
        </authorList>
    </citation>
    <scope>NUCLEOTIDE SEQUENCE</scope>
    <source>
        <strain evidence="2">pt0022</strain>
    </source>
</reference>
<evidence type="ECO:0000313" key="3">
    <source>
        <dbReference type="WBParaSite" id="mrna-Wban_07384"/>
    </source>
</evidence>
<keyword evidence="1" id="KW-0472">Membrane</keyword>
<dbReference type="PANTHER" id="PTHR12259:SF1">
    <property type="entry name" value="GH21964P"/>
    <property type="match status" value="1"/>
</dbReference>
<name>A0AAF5PZ04_WUCBA</name>
<reference evidence="3" key="3">
    <citation type="submission" date="2024-02" db="UniProtKB">
        <authorList>
            <consortium name="WormBaseParasite"/>
        </authorList>
    </citation>
    <scope>IDENTIFICATION</scope>
    <source>
        <strain evidence="3">pt0022</strain>
    </source>
</reference>
<keyword evidence="1" id="KW-0812">Transmembrane</keyword>